<keyword evidence="1" id="KW-0472">Membrane</keyword>
<protein>
    <recommendedName>
        <fullName evidence="4">Baseplate protein J-like domain-containing protein</fullName>
    </recommendedName>
</protein>
<name>A0A0G0ENR4_9BACT</name>
<keyword evidence="1" id="KW-1133">Transmembrane helix</keyword>
<evidence type="ECO:0008006" key="4">
    <source>
        <dbReference type="Google" id="ProtNLM"/>
    </source>
</evidence>
<reference evidence="2 3" key="1">
    <citation type="journal article" date="2015" name="Nature">
        <title>rRNA introns, odd ribosomes, and small enigmatic genomes across a large radiation of phyla.</title>
        <authorList>
            <person name="Brown C.T."/>
            <person name="Hug L.A."/>
            <person name="Thomas B.C."/>
            <person name="Sharon I."/>
            <person name="Castelle C.J."/>
            <person name="Singh A."/>
            <person name="Wilkins M.J."/>
            <person name="Williams K.H."/>
            <person name="Banfield J.F."/>
        </authorList>
    </citation>
    <scope>NUCLEOTIDE SEQUENCE [LARGE SCALE GENOMIC DNA]</scope>
</reference>
<accession>A0A0G0ENR4</accession>
<evidence type="ECO:0000313" key="3">
    <source>
        <dbReference type="Proteomes" id="UP000034492"/>
    </source>
</evidence>
<sequence length="774" mass="83802">MNIFDKLSSLIPSIPFLGKNNDNLECFFAVNIGGGKVTASVWGVDGKKLHIINTASSKFESEEDLILASNYALDDALADFEPEPTKILFGVPDSWLQDDDLKEDKLKLLRRMVKELDVVPMAYVSTSHAISHLLQKQQSVPLTGILVEVADPLNVAIVKAGKVLSTRSQKRSGNLPEDIEKALLTVADIEVLPSKILIYGDKNLEKLKEEMTGYSWMSQLPFLHLPKIDQLEEYIIIKAVSFAGASEVYPDKSISAGEIEVNSLLSGTSTVSASGVVKGDKLNSQDSLEEFGFVKGDINENENLKIKNEKLDENEDRRKYEEDFAVPAGRQGEETAVDRNVASRTEIRRNPLPAGIEEYSFNSNMDSSPLGLVKSAVAGPLGFLKETGTGAFQSSLGKLLKIGIIPVLLILAFLGFLLFGLRADVTVFVDPRTLEKETSIIADPAIKSVDEVNKKIPGTIVETEISGSGKGSATGKKKIGDPAKGSVILYNKTSSSKNLAEGTILTGDNNLSFKLDNKVTIASQSAVEGGISFGKVTSSITASDIGPDGNLSAGKELSVKGFSANEVSAKVDQALSGGISKDVTVVTSDDQKKLLAQVSSELRTKAKDELQKKLQGDIKVLEESLAEKVVKQSFNKNVNDQASEFSLNLTSSYKGTAYSDTDLRQIVSKLVETNVPEGYMLDLTNTETQADVAKIEKDGKLVFTAKFKAKLMPKLNEDQIKKDIAFLTPSQVEEKLKTIESVIGAEIKTTPSLPSFLARMPFLANNITLHVTAK</sequence>
<comment type="caution">
    <text evidence="2">The sequence shown here is derived from an EMBL/GenBank/DDBJ whole genome shotgun (WGS) entry which is preliminary data.</text>
</comment>
<evidence type="ECO:0000313" key="2">
    <source>
        <dbReference type="EMBL" id="KKQ08613.1"/>
    </source>
</evidence>
<evidence type="ECO:0000256" key="1">
    <source>
        <dbReference type="SAM" id="Phobius"/>
    </source>
</evidence>
<dbReference type="EMBL" id="LBSA01000021">
    <property type="protein sequence ID" value="KKQ08613.1"/>
    <property type="molecule type" value="Genomic_DNA"/>
</dbReference>
<organism evidence="2 3">
    <name type="scientific">Candidatus Daviesbacteria bacterium GW2011_GWB1_36_5</name>
    <dbReference type="NCBI Taxonomy" id="1618426"/>
    <lineage>
        <taxon>Bacteria</taxon>
        <taxon>Candidatus Daviesiibacteriota</taxon>
    </lineage>
</organism>
<keyword evidence="1" id="KW-0812">Transmembrane</keyword>
<dbReference type="AlphaFoldDB" id="A0A0G0ENR4"/>
<proteinExistence type="predicted"/>
<dbReference type="Proteomes" id="UP000034492">
    <property type="component" value="Unassembled WGS sequence"/>
</dbReference>
<gene>
    <name evidence="2" type="ORF">US19_C0021G0029</name>
</gene>
<feature type="transmembrane region" description="Helical" evidence="1">
    <location>
        <begin position="402"/>
        <end position="421"/>
    </location>
</feature>